<feature type="non-terminal residue" evidence="1">
    <location>
        <position position="1"/>
    </location>
</feature>
<organism evidence="1 2">
    <name type="scientific">Racocetra persica</name>
    <dbReference type="NCBI Taxonomy" id="160502"/>
    <lineage>
        <taxon>Eukaryota</taxon>
        <taxon>Fungi</taxon>
        <taxon>Fungi incertae sedis</taxon>
        <taxon>Mucoromycota</taxon>
        <taxon>Glomeromycotina</taxon>
        <taxon>Glomeromycetes</taxon>
        <taxon>Diversisporales</taxon>
        <taxon>Gigasporaceae</taxon>
        <taxon>Racocetra</taxon>
    </lineage>
</organism>
<gene>
    <name evidence="1" type="ORF">RPERSI_LOCUS28464</name>
</gene>
<dbReference type="Proteomes" id="UP000789920">
    <property type="component" value="Unassembled WGS sequence"/>
</dbReference>
<sequence>NTDENTPEPDNLTTTNPSQDNTITTDPIFSQDNTALAINLDNNEQSAIVPKDNISSLLKNCLRSSVRKSNNIKNISEHSVQDS</sequence>
<keyword evidence="2" id="KW-1185">Reference proteome</keyword>
<dbReference type="EMBL" id="CAJVQC010103806">
    <property type="protein sequence ID" value="CAG8832457.1"/>
    <property type="molecule type" value="Genomic_DNA"/>
</dbReference>
<proteinExistence type="predicted"/>
<accession>A0ACA9SCJ9</accession>
<evidence type="ECO:0000313" key="1">
    <source>
        <dbReference type="EMBL" id="CAG8832457.1"/>
    </source>
</evidence>
<comment type="caution">
    <text evidence="1">The sequence shown here is derived from an EMBL/GenBank/DDBJ whole genome shotgun (WGS) entry which is preliminary data.</text>
</comment>
<reference evidence="1" key="1">
    <citation type="submission" date="2021-06" db="EMBL/GenBank/DDBJ databases">
        <authorList>
            <person name="Kallberg Y."/>
            <person name="Tangrot J."/>
            <person name="Rosling A."/>
        </authorList>
    </citation>
    <scope>NUCLEOTIDE SEQUENCE</scope>
    <source>
        <strain evidence="1">MA461A</strain>
    </source>
</reference>
<feature type="non-terminal residue" evidence="1">
    <location>
        <position position="83"/>
    </location>
</feature>
<evidence type="ECO:0000313" key="2">
    <source>
        <dbReference type="Proteomes" id="UP000789920"/>
    </source>
</evidence>
<protein>
    <submittedName>
        <fullName evidence="1">28355_t:CDS:1</fullName>
    </submittedName>
</protein>
<name>A0ACA9SCJ9_9GLOM</name>